<dbReference type="Proteomes" id="UP001303473">
    <property type="component" value="Unassembled WGS sequence"/>
</dbReference>
<dbReference type="EMBL" id="MU853888">
    <property type="protein sequence ID" value="KAK3936318.1"/>
    <property type="molecule type" value="Genomic_DNA"/>
</dbReference>
<feature type="compositionally biased region" description="Basic and acidic residues" evidence="1">
    <location>
        <begin position="70"/>
        <end position="80"/>
    </location>
</feature>
<dbReference type="Pfam" id="PF01391">
    <property type="entry name" value="Collagen"/>
    <property type="match status" value="1"/>
</dbReference>
<dbReference type="PANTHER" id="PTHR24637">
    <property type="entry name" value="COLLAGEN"/>
    <property type="match status" value="1"/>
</dbReference>
<reference evidence="4" key="1">
    <citation type="journal article" date="2023" name="Mol. Phylogenet. Evol.">
        <title>Genome-scale phylogeny and comparative genomics of the fungal order Sordariales.</title>
        <authorList>
            <person name="Hensen N."/>
            <person name="Bonometti L."/>
            <person name="Westerberg I."/>
            <person name="Brannstrom I.O."/>
            <person name="Guillou S."/>
            <person name="Cros-Aarteil S."/>
            <person name="Calhoun S."/>
            <person name="Haridas S."/>
            <person name="Kuo A."/>
            <person name="Mondo S."/>
            <person name="Pangilinan J."/>
            <person name="Riley R."/>
            <person name="LaButti K."/>
            <person name="Andreopoulos B."/>
            <person name="Lipzen A."/>
            <person name="Chen C."/>
            <person name="Yan M."/>
            <person name="Daum C."/>
            <person name="Ng V."/>
            <person name="Clum A."/>
            <person name="Steindorff A."/>
            <person name="Ohm R.A."/>
            <person name="Martin F."/>
            <person name="Silar P."/>
            <person name="Natvig D.O."/>
            <person name="Lalanne C."/>
            <person name="Gautier V."/>
            <person name="Ament-Velasquez S.L."/>
            <person name="Kruys A."/>
            <person name="Hutchinson M.I."/>
            <person name="Powell A.J."/>
            <person name="Barry K."/>
            <person name="Miller A.N."/>
            <person name="Grigoriev I.V."/>
            <person name="Debuchy R."/>
            <person name="Gladieux P."/>
            <person name="Hiltunen Thoren M."/>
            <person name="Johannesson H."/>
        </authorList>
    </citation>
    <scope>NUCLEOTIDE SEQUENCE [LARGE SCALE GENOMIC DNA]</scope>
    <source>
        <strain evidence="4">CBS 340.73</strain>
    </source>
</reference>
<comment type="caution">
    <text evidence="3">The sequence shown here is derived from an EMBL/GenBank/DDBJ whole genome shotgun (WGS) entry which is preliminary data.</text>
</comment>
<proteinExistence type="predicted"/>
<feature type="region of interest" description="Disordered" evidence="1">
    <location>
        <begin position="1"/>
        <end position="94"/>
    </location>
</feature>
<organism evidence="3 4">
    <name type="scientific">Diplogelasinospora grovesii</name>
    <dbReference type="NCBI Taxonomy" id="303347"/>
    <lineage>
        <taxon>Eukaryota</taxon>
        <taxon>Fungi</taxon>
        <taxon>Dikarya</taxon>
        <taxon>Ascomycota</taxon>
        <taxon>Pezizomycotina</taxon>
        <taxon>Sordariomycetes</taxon>
        <taxon>Sordariomycetidae</taxon>
        <taxon>Sordariales</taxon>
        <taxon>Diplogelasinosporaceae</taxon>
        <taxon>Diplogelasinospora</taxon>
    </lineage>
</organism>
<feature type="transmembrane region" description="Helical" evidence="2">
    <location>
        <begin position="122"/>
        <end position="141"/>
    </location>
</feature>
<feature type="compositionally biased region" description="Low complexity" evidence="1">
    <location>
        <begin position="82"/>
        <end position="94"/>
    </location>
</feature>
<evidence type="ECO:0000313" key="4">
    <source>
        <dbReference type="Proteomes" id="UP001303473"/>
    </source>
</evidence>
<feature type="transmembrane region" description="Helical" evidence="2">
    <location>
        <begin position="207"/>
        <end position="228"/>
    </location>
</feature>
<protein>
    <submittedName>
        <fullName evidence="3">Uncharacterized protein</fullName>
    </submittedName>
</protein>
<feature type="transmembrane region" description="Helical" evidence="2">
    <location>
        <begin position="176"/>
        <end position="195"/>
    </location>
</feature>
<accession>A0AAN6S1A5</accession>
<keyword evidence="2" id="KW-0472">Membrane</keyword>
<keyword evidence="2" id="KW-1133">Transmembrane helix</keyword>
<evidence type="ECO:0000256" key="1">
    <source>
        <dbReference type="SAM" id="MobiDB-lite"/>
    </source>
</evidence>
<keyword evidence="2" id="KW-0812">Transmembrane</keyword>
<name>A0AAN6S1A5_9PEZI</name>
<dbReference type="AlphaFoldDB" id="A0AAN6S1A5"/>
<sequence>MSESSSRATALPRPSVLPGAPRLYIRGPMGRDGRDGRTGPRGHPGRNGRRGPRGHTGAAGPAGENGTNGDKGDPGERGAPGERGLPGLPAAAPEASSSTPAGLAALWVCCASTRVLMELTSAISAVAAMSACAGILGGMTFKGDSGADFAVVFSAGSATSILTNPINSRTPWLARWLALLGFLSFVIGVLAIPYARLPEMMREHPSFIPTFVVLCVTTGGIVGSLVWMSSQIPPSSPSPS</sequence>
<feature type="compositionally biased region" description="Basic residues" evidence="1">
    <location>
        <begin position="43"/>
        <end position="53"/>
    </location>
</feature>
<evidence type="ECO:0000256" key="2">
    <source>
        <dbReference type="SAM" id="Phobius"/>
    </source>
</evidence>
<evidence type="ECO:0000313" key="3">
    <source>
        <dbReference type="EMBL" id="KAK3936318.1"/>
    </source>
</evidence>
<gene>
    <name evidence="3" type="ORF">QBC46DRAFT_452845</name>
</gene>
<feature type="compositionally biased region" description="Basic and acidic residues" evidence="1">
    <location>
        <begin position="29"/>
        <end position="38"/>
    </location>
</feature>
<dbReference type="InterPro" id="IPR008160">
    <property type="entry name" value="Collagen"/>
</dbReference>
<keyword evidence="4" id="KW-1185">Reference proteome</keyword>